<feature type="domain" description="HTH araC/xylS-type" evidence="4">
    <location>
        <begin position="180"/>
        <end position="278"/>
    </location>
</feature>
<dbReference type="InterPro" id="IPR009057">
    <property type="entry name" value="Homeodomain-like_sf"/>
</dbReference>
<evidence type="ECO:0000259" key="4">
    <source>
        <dbReference type="PROSITE" id="PS01124"/>
    </source>
</evidence>
<evidence type="ECO:0000256" key="2">
    <source>
        <dbReference type="ARBA" id="ARBA00023125"/>
    </source>
</evidence>
<dbReference type="InterPro" id="IPR037923">
    <property type="entry name" value="HTH-like"/>
</dbReference>
<dbReference type="Gene3D" id="2.60.120.10">
    <property type="entry name" value="Jelly Rolls"/>
    <property type="match status" value="1"/>
</dbReference>
<organism evidence="5 6">
    <name type="scientific">Cohnella hashimotonis</name>
    <dbReference type="NCBI Taxonomy" id="2826895"/>
    <lineage>
        <taxon>Bacteria</taxon>
        <taxon>Bacillati</taxon>
        <taxon>Bacillota</taxon>
        <taxon>Bacilli</taxon>
        <taxon>Bacillales</taxon>
        <taxon>Paenibacillaceae</taxon>
        <taxon>Cohnella</taxon>
    </lineage>
</organism>
<dbReference type="Proteomes" id="UP001161691">
    <property type="component" value="Unassembled WGS sequence"/>
</dbReference>
<dbReference type="InterPro" id="IPR014710">
    <property type="entry name" value="RmlC-like_jellyroll"/>
</dbReference>
<dbReference type="SUPFAM" id="SSF46689">
    <property type="entry name" value="Homeodomain-like"/>
    <property type="match status" value="2"/>
</dbReference>
<dbReference type="PANTHER" id="PTHR43280:SF28">
    <property type="entry name" value="HTH-TYPE TRANSCRIPTIONAL ACTIVATOR RHAS"/>
    <property type="match status" value="1"/>
</dbReference>
<dbReference type="Gene3D" id="1.10.10.60">
    <property type="entry name" value="Homeodomain-like"/>
    <property type="match status" value="2"/>
</dbReference>
<dbReference type="Pfam" id="PF12833">
    <property type="entry name" value="HTH_18"/>
    <property type="match status" value="1"/>
</dbReference>
<protein>
    <submittedName>
        <fullName evidence="5">Helix-turn-helix domain-containing protein</fullName>
    </submittedName>
</protein>
<dbReference type="EMBL" id="JAGRPV010000001">
    <property type="protein sequence ID" value="MDI4644525.1"/>
    <property type="molecule type" value="Genomic_DNA"/>
</dbReference>
<dbReference type="RefSeq" id="WP_282907525.1">
    <property type="nucleotide sequence ID" value="NZ_JAGRPV010000001.1"/>
</dbReference>
<dbReference type="InterPro" id="IPR018062">
    <property type="entry name" value="HTH_AraC-typ_CS"/>
</dbReference>
<keyword evidence="2" id="KW-0238">DNA-binding</keyword>
<evidence type="ECO:0000256" key="3">
    <source>
        <dbReference type="ARBA" id="ARBA00023163"/>
    </source>
</evidence>
<keyword evidence="6" id="KW-1185">Reference proteome</keyword>
<dbReference type="SMART" id="SM00342">
    <property type="entry name" value="HTH_ARAC"/>
    <property type="match status" value="1"/>
</dbReference>
<dbReference type="InterPro" id="IPR018060">
    <property type="entry name" value="HTH_AraC"/>
</dbReference>
<accession>A0ABT6TCW8</accession>
<evidence type="ECO:0000256" key="1">
    <source>
        <dbReference type="ARBA" id="ARBA00023015"/>
    </source>
</evidence>
<dbReference type="PANTHER" id="PTHR43280">
    <property type="entry name" value="ARAC-FAMILY TRANSCRIPTIONAL REGULATOR"/>
    <property type="match status" value="1"/>
</dbReference>
<gene>
    <name evidence="5" type="ORF">KB449_06095</name>
</gene>
<evidence type="ECO:0000313" key="6">
    <source>
        <dbReference type="Proteomes" id="UP001161691"/>
    </source>
</evidence>
<dbReference type="PROSITE" id="PS00041">
    <property type="entry name" value="HTH_ARAC_FAMILY_1"/>
    <property type="match status" value="1"/>
</dbReference>
<evidence type="ECO:0000313" key="5">
    <source>
        <dbReference type="EMBL" id="MDI4644525.1"/>
    </source>
</evidence>
<name>A0ABT6TCW8_9BACL</name>
<dbReference type="InterPro" id="IPR003313">
    <property type="entry name" value="AraC-bd"/>
</dbReference>
<sequence>MEEIRYDNAEGTFTVSHRKAPRHHMPVRHFHGTYEIFYLMSGRRRFFIQDRTIVIGEGDIVVIAPNVVHRTTDTDRPEHERIVVNLRGEDMLAVNGASADMLDALSVREFVVISVGASAERHDLDALARRIVREVRDRGPGFELYAQTLAMQLLVNCFRLAGPADEPLRDDPSPMHARMSEIVKFINGHYAEPLSLRMLSERFFVSPYYLSRSFKEVTGFAFVEYVNSVRVKEAKKLLEQSTLPVNQIARKAGFRSVTHFGRVFKLVTGRPPMYYRKGR</sequence>
<comment type="caution">
    <text evidence="5">The sequence shown here is derived from an EMBL/GenBank/DDBJ whole genome shotgun (WGS) entry which is preliminary data.</text>
</comment>
<proteinExistence type="predicted"/>
<keyword evidence="1" id="KW-0805">Transcription regulation</keyword>
<dbReference type="SUPFAM" id="SSF51215">
    <property type="entry name" value="Regulatory protein AraC"/>
    <property type="match status" value="1"/>
</dbReference>
<dbReference type="PROSITE" id="PS01124">
    <property type="entry name" value="HTH_ARAC_FAMILY_2"/>
    <property type="match status" value="1"/>
</dbReference>
<dbReference type="Pfam" id="PF02311">
    <property type="entry name" value="AraC_binding"/>
    <property type="match status" value="1"/>
</dbReference>
<keyword evidence="3" id="KW-0804">Transcription</keyword>
<reference evidence="5" key="1">
    <citation type="submission" date="2023-04" db="EMBL/GenBank/DDBJ databases">
        <title>Comparative genomic analysis of Cohnella hashimotonis sp. nov., isolated from the International Space Station.</title>
        <authorList>
            <person name="Venkateswaran K."/>
            <person name="Simpson A."/>
        </authorList>
    </citation>
    <scope>NUCLEOTIDE SEQUENCE</scope>
    <source>
        <strain evidence="5">F6_2S_P_1</strain>
    </source>
</reference>